<dbReference type="AlphaFoldDB" id="A0A398CWQ4"/>
<dbReference type="GO" id="GO:0005829">
    <property type="term" value="C:cytosol"/>
    <property type="evidence" value="ECO:0007669"/>
    <property type="project" value="TreeGrafter"/>
</dbReference>
<organism evidence="11 12">
    <name type="scientific">Candidatus Cryosericum terrychapinii</name>
    <dbReference type="NCBI Taxonomy" id="2290919"/>
    <lineage>
        <taxon>Bacteria</taxon>
        <taxon>Pseudomonadati</taxon>
        <taxon>Caldisericota/Cryosericota group</taxon>
        <taxon>Candidatus Cryosericota</taxon>
        <taxon>Candidatus Cryosericia</taxon>
        <taxon>Candidatus Cryosericales</taxon>
        <taxon>Candidatus Cryosericaceae</taxon>
        <taxon>Candidatus Cryosericum</taxon>
    </lineage>
</organism>
<evidence type="ECO:0000313" key="12">
    <source>
        <dbReference type="Proteomes" id="UP000266328"/>
    </source>
</evidence>
<comment type="similarity">
    <text evidence="1 7">Belongs to the thioredoxin family.</text>
</comment>
<accession>A0A398CWQ4</accession>
<evidence type="ECO:0000256" key="2">
    <source>
        <dbReference type="ARBA" id="ARBA00022448"/>
    </source>
</evidence>
<feature type="site" description="Deprotonates C-terminal active site Cys" evidence="8">
    <location>
        <position position="27"/>
    </location>
</feature>
<dbReference type="Pfam" id="PF00085">
    <property type="entry name" value="Thioredoxin"/>
    <property type="match status" value="1"/>
</dbReference>
<dbReference type="EMBL" id="QXIS01000001">
    <property type="protein sequence ID" value="RIE06973.1"/>
    <property type="molecule type" value="Genomic_DNA"/>
</dbReference>
<feature type="disulfide bond" description="Redox-active" evidence="9">
    <location>
        <begin position="33"/>
        <end position="36"/>
    </location>
</feature>
<dbReference type="SUPFAM" id="SSF52833">
    <property type="entry name" value="Thioredoxin-like"/>
    <property type="match status" value="1"/>
</dbReference>
<protein>
    <recommendedName>
        <fullName evidence="6 7">Thioredoxin</fullName>
    </recommendedName>
</protein>
<evidence type="ECO:0000256" key="3">
    <source>
        <dbReference type="ARBA" id="ARBA00022982"/>
    </source>
</evidence>
<dbReference type="InterPro" id="IPR036249">
    <property type="entry name" value="Thioredoxin-like_sf"/>
</dbReference>
<dbReference type="PRINTS" id="PR00421">
    <property type="entry name" value="THIOREDOXIN"/>
</dbReference>
<dbReference type="InterPro" id="IPR013766">
    <property type="entry name" value="Thioredoxin_domain"/>
</dbReference>
<dbReference type="Gene3D" id="3.40.30.10">
    <property type="entry name" value="Glutaredoxin"/>
    <property type="match status" value="1"/>
</dbReference>
<evidence type="ECO:0000313" key="11">
    <source>
        <dbReference type="EMBL" id="RIE06973.1"/>
    </source>
</evidence>
<evidence type="ECO:0000259" key="10">
    <source>
        <dbReference type="PROSITE" id="PS51352"/>
    </source>
</evidence>
<evidence type="ECO:0000256" key="6">
    <source>
        <dbReference type="NCBIfam" id="TIGR01068"/>
    </source>
</evidence>
<dbReference type="GO" id="GO:0045454">
    <property type="term" value="P:cell redox homeostasis"/>
    <property type="evidence" value="ECO:0007669"/>
    <property type="project" value="TreeGrafter"/>
</dbReference>
<comment type="caution">
    <text evidence="11">The sequence shown here is derived from an EMBL/GenBank/DDBJ whole genome shotgun (WGS) entry which is preliminary data.</text>
</comment>
<sequence length="111" mass="12018">MEDNEILATTANFQSEVLSSSLPVLVDFWAPWCAPCRMIAPVIAEIANEYAGKLKVARLNVDENQEISARYGVMSIPTLALFKGGVVVDQVIGAVPKRAITTKVDALLQKS</sequence>
<keyword evidence="3" id="KW-0249">Electron transport</keyword>
<dbReference type="CDD" id="cd02947">
    <property type="entry name" value="TRX_family"/>
    <property type="match status" value="1"/>
</dbReference>
<evidence type="ECO:0000256" key="8">
    <source>
        <dbReference type="PIRSR" id="PIRSR000077-1"/>
    </source>
</evidence>
<dbReference type="PROSITE" id="PS00194">
    <property type="entry name" value="THIOREDOXIN_1"/>
    <property type="match status" value="1"/>
</dbReference>
<dbReference type="Proteomes" id="UP000266328">
    <property type="component" value="Unassembled WGS sequence"/>
</dbReference>
<dbReference type="RefSeq" id="WP_119088403.1">
    <property type="nucleotide sequence ID" value="NZ_QXIS01000001.1"/>
</dbReference>
<reference evidence="11 12" key="1">
    <citation type="submission" date="2018-09" db="EMBL/GenBank/DDBJ databases">
        <title>Discovery and Ecogenomic Context for Candidatus Cryosericales, a Global Caldiserica Order Active in Thawing Permafrost.</title>
        <authorList>
            <person name="Martinez M.A."/>
            <person name="Woodcroft B.J."/>
            <person name="Ignacio Espinoza J.C."/>
            <person name="Zayed A."/>
            <person name="Singleton C.M."/>
            <person name="Boyd J."/>
            <person name="Li Y.-F."/>
            <person name="Purvine S."/>
            <person name="Maughan H."/>
            <person name="Hodgkins S.B."/>
            <person name="Anderson D."/>
            <person name="Sederholm M."/>
            <person name="Temperton B."/>
            <person name="Saleska S.R."/>
            <person name="Tyson G.W."/>
            <person name="Rich V.I."/>
        </authorList>
    </citation>
    <scope>NUCLEOTIDE SEQUENCE [LARGE SCALE GENOMIC DNA]</scope>
    <source>
        <strain evidence="11 12">SMC7</strain>
    </source>
</reference>
<dbReference type="PIRSF" id="PIRSF000077">
    <property type="entry name" value="Thioredoxin"/>
    <property type="match status" value="1"/>
</dbReference>
<gene>
    <name evidence="11" type="primary">trxA</name>
    <name evidence="11" type="ORF">SMC7_00365</name>
</gene>
<feature type="site" description="Contributes to redox potential value" evidence="8">
    <location>
        <position position="34"/>
    </location>
</feature>
<name>A0A398CWQ4_9BACT</name>
<keyword evidence="2" id="KW-0813">Transport</keyword>
<evidence type="ECO:0000256" key="1">
    <source>
        <dbReference type="ARBA" id="ARBA00008987"/>
    </source>
</evidence>
<evidence type="ECO:0000256" key="4">
    <source>
        <dbReference type="ARBA" id="ARBA00023157"/>
    </source>
</evidence>
<dbReference type="GO" id="GO:0015035">
    <property type="term" value="F:protein-disulfide reductase activity"/>
    <property type="evidence" value="ECO:0007669"/>
    <property type="project" value="UniProtKB-UniRule"/>
</dbReference>
<evidence type="ECO:0000256" key="7">
    <source>
        <dbReference type="PIRNR" id="PIRNR000077"/>
    </source>
</evidence>
<feature type="active site" description="Nucleophile" evidence="8">
    <location>
        <position position="36"/>
    </location>
</feature>
<dbReference type="InterPro" id="IPR017937">
    <property type="entry name" value="Thioredoxin_CS"/>
</dbReference>
<feature type="site" description="Contributes to redox potential value" evidence="8">
    <location>
        <position position="35"/>
    </location>
</feature>
<feature type="active site" description="Nucleophile" evidence="8">
    <location>
        <position position="33"/>
    </location>
</feature>
<keyword evidence="12" id="KW-1185">Reference proteome</keyword>
<feature type="domain" description="Thioredoxin" evidence="10">
    <location>
        <begin position="1"/>
        <end position="109"/>
    </location>
</feature>
<proteinExistence type="inferred from homology"/>
<dbReference type="FunFam" id="3.40.30.10:FF:000001">
    <property type="entry name" value="Thioredoxin"/>
    <property type="match status" value="1"/>
</dbReference>
<keyword evidence="4 9" id="KW-1015">Disulfide bond</keyword>
<dbReference type="PROSITE" id="PS51352">
    <property type="entry name" value="THIOREDOXIN_2"/>
    <property type="match status" value="1"/>
</dbReference>
<dbReference type="PANTHER" id="PTHR45663">
    <property type="entry name" value="GEO12009P1"/>
    <property type="match status" value="1"/>
</dbReference>
<dbReference type="InterPro" id="IPR005746">
    <property type="entry name" value="Thioredoxin"/>
</dbReference>
<evidence type="ECO:0000256" key="5">
    <source>
        <dbReference type="ARBA" id="ARBA00023284"/>
    </source>
</evidence>
<evidence type="ECO:0000256" key="9">
    <source>
        <dbReference type="PIRSR" id="PIRSR000077-4"/>
    </source>
</evidence>
<dbReference type="NCBIfam" id="TIGR01068">
    <property type="entry name" value="thioredoxin"/>
    <property type="match status" value="1"/>
</dbReference>
<dbReference type="PANTHER" id="PTHR45663:SF11">
    <property type="entry name" value="GEO12009P1"/>
    <property type="match status" value="1"/>
</dbReference>
<dbReference type="OrthoDB" id="9790390at2"/>
<keyword evidence="5 9" id="KW-0676">Redox-active center</keyword>